<dbReference type="PANTHER" id="PTHR43432">
    <property type="entry name" value="SLR0285 PROTEIN"/>
    <property type="match status" value="1"/>
</dbReference>
<sequence>MKHVRREILSRTVLTRTGIPGYDWCLNPYVGCEHGCSYCYASFMKRFTGHTEPWGAFVDAKVNAPDVLRRQLRRARRGSVLVGTVTDAYQPIEREYRLTRRCLEALAERQFPVSVLTRSPLCVRDADVFRRFEDLSVGFSIPTDDDEVRKRFEPHAPPIPARIEALRTLHREGIRTYVFAGPLLPMNPPRLVELVGEAADEVLVDRLNYQEKVVRLYRAAGLERYLEPAWFDRAAGELRRGFERRGVPVSVLFG</sequence>
<organism evidence="5 6">
    <name type="scientific">Anaeromyxobacter oryzae</name>
    <dbReference type="NCBI Taxonomy" id="2918170"/>
    <lineage>
        <taxon>Bacteria</taxon>
        <taxon>Pseudomonadati</taxon>
        <taxon>Myxococcota</taxon>
        <taxon>Myxococcia</taxon>
        <taxon>Myxococcales</taxon>
        <taxon>Cystobacterineae</taxon>
        <taxon>Anaeromyxobacteraceae</taxon>
        <taxon>Anaeromyxobacter</taxon>
    </lineage>
</organism>
<gene>
    <name evidence="5" type="ORF">AMOR_19360</name>
</gene>
<accession>A0ABM7WTX6</accession>
<dbReference type="PANTHER" id="PTHR43432:SF3">
    <property type="entry name" value="SLR0285 PROTEIN"/>
    <property type="match status" value="1"/>
</dbReference>
<keyword evidence="3" id="KW-0411">Iron-sulfur</keyword>
<protein>
    <recommendedName>
        <fullName evidence="4">Radical SAM core domain-containing protein</fullName>
    </recommendedName>
</protein>
<proteinExistence type="predicted"/>
<keyword evidence="2" id="KW-0408">Iron</keyword>
<dbReference type="InterPro" id="IPR058240">
    <property type="entry name" value="rSAM_sf"/>
</dbReference>
<evidence type="ECO:0000256" key="2">
    <source>
        <dbReference type="ARBA" id="ARBA00023004"/>
    </source>
</evidence>
<dbReference type="Pfam" id="PF04055">
    <property type="entry name" value="Radical_SAM"/>
    <property type="match status" value="1"/>
</dbReference>
<dbReference type="SFLD" id="SFLDS00029">
    <property type="entry name" value="Radical_SAM"/>
    <property type="match status" value="1"/>
</dbReference>
<dbReference type="Proteomes" id="UP001162891">
    <property type="component" value="Chromosome"/>
</dbReference>
<reference evidence="6" key="1">
    <citation type="journal article" date="2022" name="Int. J. Syst. Evol. Microbiol.">
        <title>Anaeromyxobacter oryzae sp. nov., Anaeromyxobacter diazotrophicus sp. nov. and Anaeromyxobacter paludicola sp. nov., isolated from paddy soils.</title>
        <authorList>
            <person name="Itoh H."/>
            <person name="Xu Z."/>
            <person name="Mise K."/>
            <person name="Masuda Y."/>
            <person name="Ushijima N."/>
            <person name="Hayakawa C."/>
            <person name="Shiratori Y."/>
            <person name="Senoo K."/>
        </authorList>
    </citation>
    <scope>NUCLEOTIDE SEQUENCE [LARGE SCALE GENOMIC DNA]</scope>
    <source>
        <strain evidence="6">Red232</strain>
    </source>
</reference>
<keyword evidence="1" id="KW-0479">Metal-binding</keyword>
<keyword evidence="6" id="KW-1185">Reference proteome</keyword>
<dbReference type="InterPro" id="IPR007197">
    <property type="entry name" value="rSAM"/>
</dbReference>
<dbReference type="SUPFAM" id="SSF102114">
    <property type="entry name" value="Radical SAM enzymes"/>
    <property type="match status" value="1"/>
</dbReference>
<dbReference type="EMBL" id="AP025591">
    <property type="protein sequence ID" value="BDG02940.1"/>
    <property type="molecule type" value="Genomic_DNA"/>
</dbReference>
<evidence type="ECO:0000256" key="1">
    <source>
        <dbReference type="ARBA" id="ARBA00022723"/>
    </source>
</evidence>
<evidence type="ECO:0000313" key="6">
    <source>
        <dbReference type="Proteomes" id="UP001162891"/>
    </source>
</evidence>
<dbReference type="InterPro" id="IPR040086">
    <property type="entry name" value="MJ0683-like"/>
</dbReference>
<name>A0ABM7WTX6_9BACT</name>
<evidence type="ECO:0000259" key="4">
    <source>
        <dbReference type="Pfam" id="PF04055"/>
    </source>
</evidence>
<evidence type="ECO:0000313" key="5">
    <source>
        <dbReference type="EMBL" id="BDG02940.1"/>
    </source>
</evidence>
<dbReference type="Gene3D" id="3.80.30.30">
    <property type="match status" value="1"/>
</dbReference>
<dbReference type="RefSeq" id="WP_248360618.1">
    <property type="nucleotide sequence ID" value="NZ_AP025591.1"/>
</dbReference>
<dbReference type="SFLD" id="SFLDG01084">
    <property type="entry name" value="Uncharacterised_Radical_SAM_Su"/>
    <property type="match status" value="1"/>
</dbReference>
<feature type="domain" description="Radical SAM core" evidence="4">
    <location>
        <begin position="27"/>
        <end position="182"/>
    </location>
</feature>
<evidence type="ECO:0000256" key="3">
    <source>
        <dbReference type="ARBA" id="ARBA00023014"/>
    </source>
</evidence>